<organism evidence="6">
    <name type="scientific">Rhodothermus marinus</name>
    <name type="common">Rhodothermus obamensis</name>
    <dbReference type="NCBI Taxonomy" id="29549"/>
    <lineage>
        <taxon>Bacteria</taxon>
        <taxon>Pseudomonadati</taxon>
        <taxon>Rhodothermota</taxon>
        <taxon>Rhodothermia</taxon>
        <taxon>Rhodothermales</taxon>
        <taxon>Rhodothermaceae</taxon>
        <taxon>Rhodothermus</taxon>
    </lineage>
</organism>
<comment type="caution">
    <text evidence="6">The sequence shown here is derived from an EMBL/GenBank/DDBJ whole genome shotgun (WGS) entry which is preliminary data.</text>
</comment>
<reference evidence="6" key="1">
    <citation type="journal article" date="2020" name="mSystems">
        <title>Genome- and Community-Level Interaction Insights into Carbon Utilization and Element Cycling Functions of Hydrothermarchaeota in Hydrothermal Sediment.</title>
        <authorList>
            <person name="Zhou Z."/>
            <person name="Liu Y."/>
            <person name="Xu W."/>
            <person name="Pan J."/>
            <person name="Luo Z.H."/>
            <person name="Li M."/>
        </authorList>
    </citation>
    <scope>NUCLEOTIDE SEQUENCE [LARGE SCALE GENOMIC DNA]</scope>
    <source>
        <strain evidence="6">SpSt-143</strain>
    </source>
</reference>
<keyword evidence="4 5" id="KW-0472">Membrane</keyword>
<evidence type="ECO:0000256" key="1">
    <source>
        <dbReference type="ARBA" id="ARBA00004141"/>
    </source>
</evidence>
<dbReference type="InterPro" id="IPR032808">
    <property type="entry name" value="DoxX"/>
</dbReference>
<protein>
    <submittedName>
        <fullName evidence="6">DoxX family membrane protein</fullName>
    </submittedName>
</protein>
<gene>
    <name evidence="6" type="ORF">ENO59_05000</name>
</gene>
<name>A0A7V2F6F0_RHOMR</name>
<accession>A0A7V2F6F0</accession>
<sequence>MDTLFWLGRVLFGGYFILMGLNHFMKLSQMAPYAASKKVPAPKLAVVVTGLMLLLGGLAVLTGLYVQVGLWLLVIFLVVVTPWMHNFWAVQDPMQRMGEQVNFFKNVGLLGAVLLLLALWH</sequence>
<feature type="transmembrane region" description="Helical" evidence="5">
    <location>
        <begin position="44"/>
        <end position="64"/>
    </location>
</feature>
<dbReference type="Pfam" id="PF07681">
    <property type="entry name" value="DoxX"/>
    <property type="match status" value="1"/>
</dbReference>
<dbReference type="EMBL" id="DSGB01000004">
    <property type="protein sequence ID" value="HER95858.1"/>
    <property type="molecule type" value="Genomic_DNA"/>
</dbReference>
<proteinExistence type="predicted"/>
<evidence type="ECO:0000256" key="4">
    <source>
        <dbReference type="ARBA" id="ARBA00023136"/>
    </source>
</evidence>
<keyword evidence="3 5" id="KW-1133">Transmembrane helix</keyword>
<feature type="transmembrane region" description="Helical" evidence="5">
    <location>
        <begin position="6"/>
        <end position="24"/>
    </location>
</feature>
<keyword evidence="2 5" id="KW-0812">Transmembrane</keyword>
<evidence type="ECO:0000256" key="5">
    <source>
        <dbReference type="SAM" id="Phobius"/>
    </source>
</evidence>
<dbReference type="GO" id="GO:0016020">
    <property type="term" value="C:membrane"/>
    <property type="evidence" value="ECO:0007669"/>
    <property type="project" value="UniProtKB-SubCell"/>
</dbReference>
<feature type="transmembrane region" description="Helical" evidence="5">
    <location>
        <begin position="102"/>
        <end position="120"/>
    </location>
</feature>
<comment type="subcellular location">
    <subcellularLocation>
        <location evidence="1">Membrane</location>
        <topology evidence="1">Multi-pass membrane protein</topology>
    </subcellularLocation>
</comment>
<evidence type="ECO:0000256" key="3">
    <source>
        <dbReference type="ARBA" id="ARBA00022989"/>
    </source>
</evidence>
<feature type="transmembrane region" description="Helical" evidence="5">
    <location>
        <begin position="70"/>
        <end position="90"/>
    </location>
</feature>
<evidence type="ECO:0000256" key="2">
    <source>
        <dbReference type="ARBA" id="ARBA00022692"/>
    </source>
</evidence>
<evidence type="ECO:0000313" key="6">
    <source>
        <dbReference type="EMBL" id="HER95858.1"/>
    </source>
</evidence>
<dbReference type="AlphaFoldDB" id="A0A7V2F6F0"/>